<comment type="caution">
    <text evidence="1">The sequence shown here is derived from an EMBL/GenBank/DDBJ whole genome shotgun (WGS) entry which is preliminary data.</text>
</comment>
<dbReference type="EMBL" id="CM037158">
    <property type="protein sequence ID" value="KAH7852136.1"/>
    <property type="molecule type" value="Genomic_DNA"/>
</dbReference>
<protein>
    <submittedName>
        <fullName evidence="1">Uncharacterized protein</fullName>
    </submittedName>
</protein>
<evidence type="ECO:0000313" key="2">
    <source>
        <dbReference type="Proteomes" id="UP000828048"/>
    </source>
</evidence>
<accession>A0ACB7YFD1</accession>
<sequence>MGDLANNASHCDAQSLNVRFRNLTVNESVSIDVSSSIVNGSDNSANCEVSSGGTVEGGKNISSCLIVEGDKDEGVEKEIEKPAAEPFSSLDEVQEIIGYNFRDPSLLHQAFTDASCPSSYKRLEYIGDSVLNLLISREDYFAYPELQPGKLTRLRAVNVDTEKLACVAAKHGVYYAANTSATMLKWPHVGASTGQQWRLRVESVSPVATSGKQNSPISKSIDSALSRRRTRAARKMTSMRRG</sequence>
<keyword evidence="2" id="KW-1185">Reference proteome</keyword>
<name>A0ACB7YFD1_9ERIC</name>
<proteinExistence type="predicted"/>
<dbReference type="Proteomes" id="UP000828048">
    <property type="component" value="Chromosome 8"/>
</dbReference>
<reference evidence="1 2" key="1">
    <citation type="journal article" date="2021" name="Hortic Res">
        <title>High-quality reference genome and annotation aids understanding of berry development for evergreen blueberry (Vaccinium darrowii).</title>
        <authorList>
            <person name="Yu J."/>
            <person name="Hulse-Kemp A.M."/>
            <person name="Babiker E."/>
            <person name="Staton M."/>
        </authorList>
    </citation>
    <scope>NUCLEOTIDE SEQUENCE [LARGE SCALE GENOMIC DNA]</scope>
    <source>
        <strain evidence="2">cv. NJ 8807/NJ 8810</strain>
        <tissue evidence="1">Young leaf</tissue>
    </source>
</reference>
<organism evidence="1 2">
    <name type="scientific">Vaccinium darrowii</name>
    <dbReference type="NCBI Taxonomy" id="229202"/>
    <lineage>
        <taxon>Eukaryota</taxon>
        <taxon>Viridiplantae</taxon>
        <taxon>Streptophyta</taxon>
        <taxon>Embryophyta</taxon>
        <taxon>Tracheophyta</taxon>
        <taxon>Spermatophyta</taxon>
        <taxon>Magnoliopsida</taxon>
        <taxon>eudicotyledons</taxon>
        <taxon>Gunneridae</taxon>
        <taxon>Pentapetalae</taxon>
        <taxon>asterids</taxon>
        <taxon>Ericales</taxon>
        <taxon>Ericaceae</taxon>
        <taxon>Vaccinioideae</taxon>
        <taxon>Vaccinieae</taxon>
        <taxon>Vaccinium</taxon>
    </lineage>
</organism>
<gene>
    <name evidence="1" type="ORF">Vadar_021007</name>
</gene>
<evidence type="ECO:0000313" key="1">
    <source>
        <dbReference type="EMBL" id="KAH7852136.1"/>
    </source>
</evidence>